<sequence length="363" mass="40654">MYLSLPLQPATTRSMTVTIFTNDGSALPTPCTVNVPKQGRCRDLIQALSTVCSLKSGEKILLAEIRSHLIHRFLEDPLTMLSTIKDDEHLAAYKVPKFAKNTVFLQLIHRHEERELSGTMAWKPYGTPLVATVSRDDVITRDDVQVLVHKMLSPMLKSRVEPSSHPTEISSSDTIGGCDSTDEEQSNLEVTAPKLPLQLVDENNACIDLSTGEEKIIRVSSSSTSILMFIDWSQKLLDKYNTHCLENLPEVLKYGPPPKKARAEPLSLYTCLEAFLREEPLVPEDMCNHYGSMGSGHYTAHIKILDENRWYNFDDSHVSPINEEDVKSAAAYVLFYRRIKGEDNSCNGAQSCAPDHDNSFSQK</sequence>
<dbReference type="Pfam" id="PF00443">
    <property type="entry name" value="UCH"/>
    <property type="match status" value="1"/>
</dbReference>
<dbReference type="PANTHER" id="PTHR21646">
    <property type="entry name" value="UBIQUITIN CARBOXYL-TERMINAL HYDROLASE"/>
    <property type="match status" value="1"/>
</dbReference>
<evidence type="ECO:0000313" key="4">
    <source>
        <dbReference type="Proteomes" id="UP001180020"/>
    </source>
</evidence>
<gene>
    <name evidence="3" type="primary">UBP5</name>
    <name evidence="3" type="ORF">QJS10_CPB22g00688</name>
</gene>
<dbReference type="AlphaFoldDB" id="A0AAV9BZV8"/>
<reference evidence="3" key="1">
    <citation type="journal article" date="2023" name="Nat. Commun.">
        <title>Diploid and tetraploid genomes of Acorus and the evolution of monocots.</title>
        <authorList>
            <person name="Ma L."/>
            <person name="Liu K.W."/>
            <person name="Li Z."/>
            <person name="Hsiao Y.Y."/>
            <person name="Qi Y."/>
            <person name="Fu T."/>
            <person name="Tang G.D."/>
            <person name="Zhang D."/>
            <person name="Sun W.H."/>
            <person name="Liu D.K."/>
            <person name="Li Y."/>
            <person name="Chen G.Z."/>
            <person name="Liu X.D."/>
            <person name="Liao X.Y."/>
            <person name="Jiang Y.T."/>
            <person name="Yu X."/>
            <person name="Hao Y."/>
            <person name="Huang J."/>
            <person name="Zhao X.W."/>
            <person name="Ke S."/>
            <person name="Chen Y.Y."/>
            <person name="Wu W.L."/>
            <person name="Hsu J.L."/>
            <person name="Lin Y.F."/>
            <person name="Huang M.D."/>
            <person name="Li C.Y."/>
            <person name="Huang L."/>
            <person name="Wang Z.W."/>
            <person name="Zhao X."/>
            <person name="Zhong W.Y."/>
            <person name="Peng D.H."/>
            <person name="Ahmad S."/>
            <person name="Lan S."/>
            <person name="Zhang J.S."/>
            <person name="Tsai W.C."/>
            <person name="Van de Peer Y."/>
            <person name="Liu Z.J."/>
        </authorList>
    </citation>
    <scope>NUCLEOTIDE SEQUENCE</scope>
    <source>
        <strain evidence="3">CP</strain>
    </source>
</reference>
<comment type="caution">
    <text evidence="3">The sequence shown here is derived from an EMBL/GenBank/DDBJ whole genome shotgun (WGS) entry which is preliminary data.</text>
</comment>
<dbReference type="GO" id="GO:0016579">
    <property type="term" value="P:protein deubiquitination"/>
    <property type="evidence" value="ECO:0007669"/>
    <property type="project" value="InterPro"/>
</dbReference>
<feature type="domain" description="USP" evidence="2">
    <location>
        <begin position="1"/>
        <end position="339"/>
    </location>
</feature>
<feature type="region of interest" description="Disordered" evidence="1">
    <location>
        <begin position="159"/>
        <end position="186"/>
    </location>
</feature>
<dbReference type="GO" id="GO:0004843">
    <property type="term" value="F:cysteine-type deubiquitinase activity"/>
    <property type="evidence" value="ECO:0007669"/>
    <property type="project" value="InterPro"/>
</dbReference>
<evidence type="ECO:0000313" key="3">
    <source>
        <dbReference type="EMBL" id="KAK1282433.1"/>
    </source>
</evidence>
<dbReference type="EMBL" id="JAUJYO010000022">
    <property type="protein sequence ID" value="KAK1282433.1"/>
    <property type="molecule type" value="Genomic_DNA"/>
</dbReference>
<keyword evidence="4" id="KW-1185">Reference proteome</keyword>
<dbReference type="InterPro" id="IPR038765">
    <property type="entry name" value="Papain-like_cys_pep_sf"/>
</dbReference>
<evidence type="ECO:0000256" key="1">
    <source>
        <dbReference type="SAM" id="MobiDB-lite"/>
    </source>
</evidence>
<proteinExistence type="predicted"/>
<protein>
    <submittedName>
        <fullName evidence="3">Ubiquitin carboxyl-terminal hydrolase 5</fullName>
    </submittedName>
</protein>
<reference evidence="3" key="2">
    <citation type="submission" date="2023-06" db="EMBL/GenBank/DDBJ databases">
        <authorList>
            <person name="Ma L."/>
            <person name="Liu K.-W."/>
            <person name="Li Z."/>
            <person name="Hsiao Y.-Y."/>
            <person name="Qi Y."/>
            <person name="Fu T."/>
            <person name="Tang G."/>
            <person name="Zhang D."/>
            <person name="Sun W.-H."/>
            <person name="Liu D.-K."/>
            <person name="Li Y."/>
            <person name="Chen G.-Z."/>
            <person name="Liu X.-D."/>
            <person name="Liao X.-Y."/>
            <person name="Jiang Y.-T."/>
            <person name="Yu X."/>
            <person name="Hao Y."/>
            <person name="Huang J."/>
            <person name="Zhao X.-W."/>
            <person name="Ke S."/>
            <person name="Chen Y.-Y."/>
            <person name="Wu W.-L."/>
            <person name="Hsu J.-L."/>
            <person name="Lin Y.-F."/>
            <person name="Huang M.-D."/>
            <person name="Li C.-Y."/>
            <person name="Huang L."/>
            <person name="Wang Z.-W."/>
            <person name="Zhao X."/>
            <person name="Zhong W.-Y."/>
            <person name="Peng D.-H."/>
            <person name="Ahmad S."/>
            <person name="Lan S."/>
            <person name="Zhang J.-S."/>
            <person name="Tsai W.-C."/>
            <person name="Van De Peer Y."/>
            <person name="Liu Z.-J."/>
        </authorList>
    </citation>
    <scope>NUCLEOTIDE SEQUENCE</scope>
    <source>
        <strain evidence="3">CP</strain>
        <tissue evidence="3">Leaves</tissue>
    </source>
</reference>
<dbReference type="PANTHER" id="PTHR21646:SF18">
    <property type="entry name" value="UBIQUITIN CARBOXYL-TERMINAL HYDROLASE 5"/>
    <property type="match status" value="1"/>
</dbReference>
<accession>A0AAV9BZV8</accession>
<dbReference type="InterPro" id="IPR050185">
    <property type="entry name" value="Ub_carboxyl-term_hydrolase"/>
</dbReference>
<feature type="compositionally biased region" description="Polar residues" evidence="1">
    <location>
        <begin position="164"/>
        <end position="174"/>
    </location>
</feature>
<name>A0AAV9BZV8_ACOCL</name>
<dbReference type="PROSITE" id="PS50235">
    <property type="entry name" value="USP_3"/>
    <property type="match status" value="1"/>
</dbReference>
<dbReference type="SUPFAM" id="SSF54001">
    <property type="entry name" value="Cysteine proteinases"/>
    <property type="match status" value="1"/>
</dbReference>
<keyword evidence="3" id="KW-0378">Hydrolase</keyword>
<dbReference type="InterPro" id="IPR028889">
    <property type="entry name" value="USP"/>
</dbReference>
<dbReference type="Gene3D" id="3.90.70.10">
    <property type="entry name" value="Cysteine proteinases"/>
    <property type="match status" value="1"/>
</dbReference>
<evidence type="ECO:0000259" key="2">
    <source>
        <dbReference type="PROSITE" id="PS50235"/>
    </source>
</evidence>
<dbReference type="InterPro" id="IPR001394">
    <property type="entry name" value="Peptidase_C19_UCH"/>
</dbReference>
<dbReference type="Proteomes" id="UP001180020">
    <property type="component" value="Unassembled WGS sequence"/>
</dbReference>
<organism evidence="3 4">
    <name type="scientific">Acorus calamus</name>
    <name type="common">Sweet flag</name>
    <dbReference type="NCBI Taxonomy" id="4465"/>
    <lineage>
        <taxon>Eukaryota</taxon>
        <taxon>Viridiplantae</taxon>
        <taxon>Streptophyta</taxon>
        <taxon>Embryophyta</taxon>
        <taxon>Tracheophyta</taxon>
        <taxon>Spermatophyta</taxon>
        <taxon>Magnoliopsida</taxon>
        <taxon>Liliopsida</taxon>
        <taxon>Acoraceae</taxon>
        <taxon>Acorus</taxon>
    </lineage>
</organism>